<reference evidence="3" key="1">
    <citation type="submission" date="2019-01" db="EMBL/GenBank/DDBJ databases">
        <title>Anaerobic oxidation of ethane by archaea from a marine hydrocarbon seep.</title>
        <authorList>
            <person name="Musat F."/>
        </authorList>
    </citation>
    <scope>NUCLEOTIDE SEQUENCE [LARGE SCALE GENOMIC DNA]</scope>
</reference>
<dbReference type="GO" id="GO:0000272">
    <property type="term" value="P:polysaccharide catabolic process"/>
    <property type="evidence" value="ECO:0007669"/>
    <property type="project" value="InterPro"/>
</dbReference>
<feature type="domain" description="Pyrrolo-quinoline quinone repeat" evidence="1">
    <location>
        <begin position="5"/>
        <end position="101"/>
    </location>
</feature>
<dbReference type="SMART" id="SM00564">
    <property type="entry name" value="PQQ"/>
    <property type="match status" value="3"/>
</dbReference>
<accession>A0A8B3S0A8</accession>
<feature type="non-terminal residue" evidence="2">
    <location>
        <position position="1"/>
    </location>
</feature>
<dbReference type="AlphaFoldDB" id="A0A8B3S0A8"/>
<dbReference type="InterPro" id="IPR036439">
    <property type="entry name" value="Dockerin_dom_sf"/>
</dbReference>
<dbReference type="Proteomes" id="UP000291831">
    <property type="component" value="Unassembled WGS sequence"/>
</dbReference>
<dbReference type="InterPro" id="IPR002372">
    <property type="entry name" value="PQQ_rpt_dom"/>
</dbReference>
<dbReference type="Gene3D" id="2.40.10.480">
    <property type="match status" value="2"/>
</dbReference>
<evidence type="ECO:0000313" key="3">
    <source>
        <dbReference type="Proteomes" id="UP000291831"/>
    </source>
</evidence>
<dbReference type="InterPro" id="IPR018391">
    <property type="entry name" value="PQQ_b-propeller_rpt"/>
</dbReference>
<evidence type="ECO:0000313" key="2">
    <source>
        <dbReference type="EMBL" id="RZB28739.1"/>
    </source>
</evidence>
<dbReference type="SUPFAM" id="SSF50998">
    <property type="entry name" value="Quinoprotein alcohol dehydrogenase-like"/>
    <property type="match status" value="1"/>
</dbReference>
<evidence type="ECO:0000259" key="1">
    <source>
        <dbReference type="Pfam" id="PF13360"/>
    </source>
</evidence>
<protein>
    <recommendedName>
        <fullName evidence="1">Pyrrolo-quinoline quinone repeat domain-containing protein</fullName>
    </recommendedName>
</protein>
<name>A0A8B3S0A8_9EURY</name>
<dbReference type="Gene3D" id="1.10.1330.10">
    <property type="entry name" value="Dockerin domain"/>
    <property type="match status" value="1"/>
</dbReference>
<dbReference type="InterPro" id="IPR011047">
    <property type="entry name" value="Quinoprotein_ADH-like_sf"/>
</dbReference>
<dbReference type="PANTHER" id="PTHR34512:SF30">
    <property type="entry name" value="OUTER MEMBRANE PROTEIN ASSEMBLY FACTOR BAMB"/>
    <property type="match status" value="1"/>
</dbReference>
<sequence length="168" mass="17897">TISSPAISDGKIYIGDKDKKINCINATDGSEMWSQTLGGKCYSSPVVANGMVYTAANYAQGTIYCFDAETGDLKWAYDTGNWNMAQPAVSDGILFIGSDTGYLYAFRDPPQPEGDLDWDWAVTIDDAFIALQMAVGAVPAVEGADMNGDNKVTSLDALIILQMALGAD</sequence>
<comment type="caution">
    <text evidence="2">The sequence shown here is derived from an EMBL/GenBank/DDBJ whole genome shotgun (WGS) entry which is preliminary data.</text>
</comment>
<proteinExistence type="predicted"/>
<dbReference type="PANTHER" id="PTHR34512">
    <property type="entry name" value="CELL SURFACE PROTEIN"/>
    <property type="match status" value="1"/>
</dbReference>
<organism evidence="2 3">
    <name type="scientific">Candidatus Argoarchaeum ethanivorans</name>
    <dbReference type="NCBI Taxonomy" id="2608793"/>
    <lineage>
        <taxon>Archaea</taxon>
        <taxon>Methanobacteriati</taxon>
        <taxon>Methanobacteriota</taxon>
        <taxon>Stenosarchaea group</taxon>
        <taxon>Methanomicrobia</taxon>
        <taxon>Methanosarcinales</taxon>
        <taxon>Methanosarcinales incertae sedis</taxon>
        <taxon>GOM Arc I cluster</taxon>
        <taxon>Candidatus Argoarchaeum</taxon>
    </lineage>
</organism>
<dbReference type="Pfam" id="PF13360">
    <property type="entry name" value="PQQ_2"/>
    <property type="match status" value="1"/>
</dbReference>
<dbReference type="EMBL" id="RPGO01000036">
    <property type="protein sequence ID" value="RZB28739.1"/>
    <property type="molecule type" value="Genomic_DNA"/>
</dbReference>
<dbReference type="SUPFAM" id="SSF63446">
    <property type="entry name" value="Type I dockerin domain"/>
    <property type="match status" value="1"/>
</dbReference>
<gene>
    <name evidence="2" type="ORF">AEth_01838</name>
</gene>